<comment type="caution">
    <text evidence="8">The sequence shown here is derived from an EMBL/GenBank/DDBJ whole genome shotgun (WGS) entry which is preliminary data.</text>
</comment>
<feature type="transmembrane region" description="Helical" evidence="2">
    <location>
        <begin position="165"/>
        <end position="185"/>
    </location>
</feature>
<evidence type="ECO:0000256" key="2">
    <source>
        <dbReference type="SAM" id="Phobius"/>
    </source>
</evidence>
<evidence type="ECO:0000259" key="6">
    <source>
        <dbReference type="Pfam" id="PF21937"/>
    </source>
</evidence>
<dbReference type="InterPro" id="IPR053947">
    <property type="entry name" value="YscD_ppl__2nd"/>
</dbReference>
<protein>
    <submittedName>
        <fullName evidence="8">Type III secretion system inner membrane ring subunit SctD</fullName>
    </submittedName>
</protein>
<feature type="domain" description="YscD/Y4YQ C-terminal" evidence="7">
    <location>
        <begin position="402"/>
        <end position="454"/>
    </location>
</feature>
<keyword evidence="2" id="KW-0472">Membrane</keyword>
<feature type="domain" description="YscD cytoplasmic" evidence="4">
    <location>
        <begin position="8"/>
        <end position="99"/>
    </location>
</feature>
<dbReference type="Proteomes" id="UP001528823">
    <property type="component" value="Unassembled WGS sequence"/>
</dbReference>
<dbReference type="InterPro" id="IPR057770">
    <property type="entry name" value="YscD/Y4YQ_C"/>
</dbReference>
<keyword evidence="2" id="KW-1133">Transmembrane helix</keyword>
<dbReference type="InterPro" id="IPR053946">
    <property type="entry name" value="YscD_ppl_3rd"/>
</dbReference>
<gene>
    <name evidence="8" type="primary">sctD</name>
    <name evidence="8" type="ORF">ORQ98_03360</name>
</gene>
<evidence type="ECO:0000256" key="1">
    <source>
        <dbReference type="SAM" id="MobiDB-lite"/>
    </source>
</evidence>
<name>A0ABT5U3Q9_9GAMM</name>
<dbReference type="Pfam" id="PF21937">
    <property type="entry name" value="Yop-YscD_ppl_2nd"/>
    <property type="match status" value="1"/>
</dbReference>
<dbReference type="NCBIfam" id="TIGR02500">
    <property type="entry name" value="type_III_yscD"/>
    <property type="match status" value="1"/>
</dbReference>
<keyword evidence="9" id="KW-1185">Reference proteome</keyword>
<dbReference type="InterPro" id="IPR012843">
    <property type="entry name" value="YscD"/>
</dbReference>
<dbReference type="Gene3D" id="3.30.1340.30">
    <property type="match status" value="1"/>
</dbReference>
<feature type="domain" description="YscD-like Bon-like" evidence="5">
    <location>
        <begin position="329"/>
        <end position="386"/>
    </location>
</feature>
<feature type="domain" description="YscD-like Bon-like" evidence="6">
    <location>
        <begin position="262"/>
        <end position="326"/>
    </location>
</feature>
<evidence type="ECO:0000259" key="7">
    <source>
        <dbReference type="Pfam" id="PF23893"/>
    </source>
</evidence>
<dbReference type="Gene3D" id="2.60.200.20">
    <property type="match status" value="1"/>
</dbReference>
<organism evidence="8 9">
    <name type="scientific">Spartinivicinus poritis</name>
    <dbReference type="NCBI Taxonomy" id="2994640"/>
    <lineage>
        <taxon>Bacteria</taxon>
        <taxon>Pseudomonadati</taxon>
        <taxon>Pseudomonadota</taxon>
        <taxon>Gammaproteobacteria</taxon>
        <taxon>Oceanospirillales</taxon>
        <taxon>Zooshikellaceae</taxon>
        <taxon>Spartinivicinus</taxon>
    </lineage>
</organism>
<feature type="region of interest" description="Disordered" evidence="1">
    <location>
        <begin position="116"/>
        <end position="151"/>
    </location>
</feature>
<dbReference type="Pfam" id="PF16693">
    <property type="entry name" value="Yop-YscD_ppl_1st"/>
    <property type="match status" value="1"/>
</dbReference>
<evidence type="ECO:0000259" key="4">
    <source>
        <dbReference type="Pfam" id="PF16697"/>
    </source>
</evidence>
<dbReference type="EMBL" id="JAPMOU010000003">
    <property type="protein sequence ID" value="MDE1461003.1"/>
    <property type="molecule type" value="Genomic_DNA"/>
</dbReference>
<dbReference type="InterPro" id="IPR032030">
    <property type="entry name" value="YscD_cytoplasmic_dom"/>
</dbReference>
<evidence type="ECO:0000259" key="5">
    <source>
        <dbReference type="Pfam" id="PF21934"/>
    </source>
</evidence>
<dbReference type="RefSeq" id="WP_274687372.1">
    <property type="nucleotide sequence ID" value="NZ_JAPMOU010000003.1"/>
</dbReference>
<accession>A0ABT5U3Q9</accession>
<dbReference type="Pfam" id="PF23893">
    <property type="entry name" value="Y4YQ_C"/>
    <property type="match status" value="1"/>
</dbReference>
<evidence type="ECO:0000259" key="3">
    <source>
        <dbReference type="Pfam" id="PF16693"/>
    </source>
</evidence>
<reference evidence="8 9" key="1">
    <citation type="submission" date="2022-11" db="EMBL/GenBank/DDBJ databases">
        <title>Spartinivicinus poritis sp. nov., isolated from scleractinian coral Porites lutea.</title>
        <authorList>
            <person name="Zhang G."/>
            <person name="Cai L."/>
            <person name="Wei Q."/>
        </authorList>
    </citation>
    <scope>NUCLEOTIDE SEQUENCE [LARGE SCALE GENOMIC DNA]</scope>
    <source>
        <strain evidence="8 9">A2-2</strain>
    </source>
</reference>
<evidence type="ECO:0000313" key="9">
    <source>
        <dbReference type="Proteomes" id="UP001528823"/>
    </source>
</evidence>
<proteinExistence type="predicted"/>
<keyword evidence="2" id="KW-0812">Transmembrane</keyword>
<evidence type="ECO:0000313" key="8">
    <source>
        <dbReference type="EMBL" id="MDE1461003.1"/>
    </source>
</evidence>
<dbReference type="InterPro" id="IPR032034">
    <property type="entry name" value="YscD_ppl_1st"/>
</dbReference>
<dbReference type="Pfam" id="PF16697">
    <property type="entry name" value="Yop-YscD_cpl"/>
    <property type="match status" value="1"/>
</dbReference>
<feature type="compositionally biased region" description="Polar residues" evidence="1">
    <location>
        <begin position="133"/>
        <end position="143"/>
    </location>
</feature>
<feature type="domain" description="YscD-like Bon-like" evidence="3">
    <location>
        <begin position="200"/>
        <end position="260"/>
    </location>
</feature>
<dbReference type="Pfam" id="PF21934">
    <property type="entry name" value="Yop-YscD_ppl_3rd"/>
    <property type="match status" value="1"/>
</dbReference>
<sequence length="463" mass="51569">MKPQWKIKVLSGTHQGAEIQLIEGEFLLGSDINTADLVFQDSGVPALLGRLIVTAEDLSFQRGEEPFDLLVDGQPETELLISLTSQQQLQAGELFMAVARFDEPWALTEEAAKDNESITADEPLADSVPARANQKSANKQASNLAKKRPKKKLAKTNKFHYSRGLALLSSVAGTILLVWFISFAWPQKVDSGVQPAKQLSPLEKAQQVVTQLMLKNVKITWQASRQRLLFTGYVPDTESKLQLKNELKSASLANRINLYVEADIIRSVQFILDNNGLGHINVTSGKAAGEVRLMGLLDNGKRWARVEKMLKHDVPGLKGYQVDFDSSRQHIAALTQILEENHLLGQLQIVSVGSYIEIRGEINQALENKLNQLVEQFETKIGQSGLVKMRNMPLFANDPLQLPVKSISIGSVPYIVLKNNQKYMVGARLPNGYRLAKIDNDFIKLRNQDQVVKITIKPENYAN</sequence>